<evidence type="ECO:0000256" key="7">
    <source>
        <dbReference type="SAM" id="Phobius"/>
    </source>
</evidence>
<dbReference type="EMBL" id="BAABHF010000025">
    <property type="protein sequence ID" value="GAA4501103.1"/>
    <property type="molecule type" value="Genomic_DNA"/>
</dbReference>
<dbReference type="PANTHER" id="PTHR13887:SF14">
    <property type="entry name" value="DISULFIDE BOND FORMATION PROTEIN D"/>
    <property type="match status" value="1"/>
</dbReference>
<dbReference type="InterPro" id="IPR036249">
    <property type="entry name" value="Thioredoxin-like_sf"/>
</dbReference>
<sequence>MSKAARQRSARERLAEERKKQALKQQRMRRLMITLSGLVVVALAVVITVYFVNKKDSSAYTGALAPTTRQADGAILASKPGAKAPKLELFEDFQCPICHEFENASSATIKRLAAEGKVNVLYYPFWLFKQQAEPIRGNSQRAANAALCAPADKWIQYHDVIYKHQPAEGSNGFSNKDLIGWAKDLGFDTPQFEQCVNGGQKQSQLDSMTNYAEQTRQVTGTPTVFLNGKSLDLNGTLLNAKNLEKAILAAQPVDISPSPSSSGSPTPPSGGSKSPSATPKK</sequence>
<keyword evidence="4" id="KW-1015">Disulfide bond</keyword>
<dbReference type="RefSeq" id="WP_345468017.1">
    <property type="nucleotide sequence ID" value="NZ_BAABHF010000025.1"/>
</dbReference>
<evidence type="ECO:0000256" key="1">
    <source>
        <dbReference type="ARBA" id="ARBA00005791"/>
    </source>
</evidence>
<dbReference type="Pfam" id="PF13462">
    <property type="entry name" value="Thioredoxin_4"/>
    <property type="match status" value="1"/>
</dbReference>
<keyword evidence="7" id="KW-1133">Transmembrane helix</keyword>
<keyword evidence="7" id="KW-0812">Transmembrane</keyword>
<evidence type="ECO:0000256" key="4">
    <source>
        <dbReference type="ARBA" id="ARBA00023157"/>
    </source>
</evidence>
<feature type="transmembrane region" description="Helical" evidence="7">
    <location>
        <begin position="31"/>
        <end position="52"/>
    </location>
</feature>
<evidence type="ECO:0000256" key="3">
    <source>
        <dbReference type="ARBA" id="ARBA00023002"/>
    </source>
</evidence>
<reference evidence="10" key="1">
    <citation type="journal article" date="2019" name="Int. J. Syst. Evol. Microbiol.">
        <title>The Global Catalogue of Microorganisms (GCM) 10K type strain sequencing project: providing services to taxonomists for standard genome sequencing and annotation.</title>
        <authorList>
            <consortium name="The Broad Institute Genomics Platform"/>
            <consortium name="The Broad Institute Genome Sequencing Center for Infectious Disease"/>
            <person name="Wu L."/>
            <person name="Ma J."/>
        </authorList>
    </citation>
    <scope>NUCLEOTIDE SEQUENCE [LARGE SCALE GENOMIC DNA]</scope>
    <source>
        <strain evidence="10">JCM 17933</strain>
    </source>
</reference>
<proteinExistence type="inferred from homology"/>
<feature type="region of interest" description="Disordered" evidence="6">
    <location>
        <begin position="253"/>
        <end position="281"/>
    </location>
</feature>
<gene>
    <name evidence="9" type="ORF">GCM10023191_050600</name>
</gene>
<protein>
    <submittedName>
        <fullName evidence="9">Thioredoxin domain-containing protein</fullName>
    </submittedName>
</protein>
<name>A0ABP8QE74_9ACTN</name>
<accession>A0ABP8QE74</accession>
<dbReference type="PANTHER" id="PTHR13887">
    <property type="entry name" value="GLUTATHIONE S-TRANSFERASE KAPPA"/>
    <property type="match status" value="1"/>
</dbReference>
<keyword evidence="2" id="KW-0732">Signal</keyword>
<comment type="similarity">
    <text evidence="1">Belongs to the thioredoxin family. DsbA subfamily.</text>
</comment>
<comment type="caution">
    <text evidence="9">The sequence shown here is derived from an EMBL/GenBank/DDBJ whole genome shotgun (WGS) entry which is preliminary data.</text>
</comment>
<feature type="domain" description="Thioredoxin-like fold" evidence="8">
    <location>
        <begin position="83"/>
        <end position="234"/>
    </location>
</feature>
<keyword evidence="7" id="KW-0472">Membrane</keyword>
<keyword evidence="10" id="KW-1185">Reference proteome</keyword>
<evidence type="ECO:0000259" key="8">
    <source>
        <dbReference type="Pfam" id="PF13462"/>
    </source>
</evidence>
<evidence type="ECO:0000256" key="2">
    <source>
        <dbReference type="ARBA" id="ARBA00022729"/>
    </source>
</evidence>
<dbReference type="SUPFAM" id="SSF52833">
    <property type="entry name" value="Thioredoxin-like"/>
    <property type="match status" value="1"/>
</dbReference>
<organism evidence="9 10">
    <name type="scientific">Actinoallomurus oryzae</name>
    <dbReference type="NCBI Taxonomy" id="502180"/>
    <lineage>
        <taxon>Bacteria</taxon>
        <taxon>Bacillati</taxon>
        <taxon>Actinomycetota</taxon>
        <taxon>Actinomycetes</taxon>
        <taxon>Streptosporangiales</taxon>
        <taxon>Thermomonosporaceae</taxon>
        <taxon>Actinoallomurus</taxon>
    </lineage>
</organism>
<keyword evidence="3" id="KW-0560">Oxidoreductase</keyword>
<evidence type="ECO:0000313" key="10">
    <source>
        <dbReference type="Proteomes" id="UP001500503"/>
    </source>
</evidence>
<dbReference type="Proteomes" id="UP001500503">
    <property type="component" value="Unassembled WGS sequence"/>
</dbReference>
<dbReference type="InterPro" id="IPR012336">
    <property type="entry name" value="Thioredoxin-like_fold"/>
</dbReference>
<evidence type="ECO:0000256" key="5">
    <source>
        <dbReference type="ARBA" id="ARBA00023284"/>
    </source>
</evidence>
<feature type="compositionally biased region" description="Low complexity" evidence="6">
    <location>
        <begin position="256"/>
        <end position="281"/>
    </location>
</feature>
<dbReference type="Gene3D" id="3.40.30.10">
    <property type="entry name" value="Glutaredoxin"/>
    <property type="match status" value="1"/>
</dbReference>
<evidence type="ECO:0000256" key="6">
    <source>
        <dbReference type="SAM" id="MobiDB-lite"/>
    </source>
</evidence>
<evidence type="ECO:0000313" key="9">
    <source>
        <dbReference type="EMBL" id="GAA4501103.1"/>
    </source>
</evidence>
<keyword evidence="5" id="KW-0676">Redox-active center</keyword>